<evidence type="ECO:0000313" key="1">
    <source>
        <dbReference type="EMBL" id="PIO69737.1"/>
    </source>
</evidence>
<sequence length="263" mass="29318">MIQDVTIRQSGMFVGETFSGWMGGERLEFEYSEDPWLIEMRRIRDGVTEAPASVDKCEQTPPPLECDDVQLPSSSSAVAVTQVVDSDDEEDFPAYEVPESEKKFEVLSDGAEPEKKAPAPYYIRDCYEQLSEKEKYEVVYSSFGIQWEGWIKEYLLEYILKAASHAVSSNVVATVSDPADASAWYLILECFAAAAKELAEFPSEPAPKKVVEISKKNKKEEGRDSPFLARLIFCLSDILQKAANAPTVVKMATLSSNRCVVPT</sequence>
<dbReference type="OrthoDB" id="10258062at2759"/>
<dbReference type="PANTHER" id="PTHR15830:SF10">
    <property type="entry name" value="TELOMERE LENGTH REGULATION PROTEIN TEL2 HOMOLOG"/>
    <property type="match status" value="1"/>
</dbReference>
<organism evidence="1 2">
    <name type="scientific">Teladorsagia circumcincta</name>
    <name type="common">Brown stomach worm</name>
    <name type="synonym">Ostertagia circumcincta</name>
    <dbReference type="NCBI Taxonomy" id="45464"/>
    <lineage>
        <taxon>Eukaryota</taxon>
        <taxon>Metazoa</taxon>
        <taxon>Ecdysozoa</taxon>
        <taxon>Nematoda</taxon>
        <taxon>Chromadorea</taxon>
        <taxon>Rhabditida</taxon>
        <taxon>Rhabditina</taxon>
        <taxon>Rhabditomorpha</taxon>
        <taxon>Strongyloidea</taxon>
        <taxon>Trichostrongylidae</taxon>
        <taxon>Teladorsagia</taxon>
    </lineage>
</organism>
<dbReference type="GO" id="GO:0005829">
    <property type="term" value="C:cytosol"/>
    <property type="evidence" value="ECO:0007669"/>
    <property type="project" value="TreeGrafter"/>
</dbReference>
<dbReference type="GO" id="GO:0042162">
    <property type="term" value="F:telomeric DNA binding"/>
    <property type="evidence" value="ECO:0007669"/>
    <property type="project" value="TreeGrafter"/>
</dbReference>
<evidence type="ECO:0000313" key="2">
    <source>
        <dbReference type="Proteomes" id="UP000230423"/>
    </source>
</evidence>
<dbReference type="EMBL" id="KZ346538">
    <property type="protein sequence ID" value="PIO69737.1"/>
    <property type="molecule type" value="Genomic_DNA"/>
</dbReference>
<proteinExistence type="predicted"/>
<accession>A0A2G9UHK7</accession>
<gene>
    <name evidence="1" type="ORF">TELCIR_08432</name>
</gene>
<dbReference type="AlphaFoldDB" id="A0A2G9UHK7"/>
<dbReference type="PANTHER" id="PTHR15830">
    <property type="entry name" value="TELOMERE LENGTH REGULATION PROTEIN TEL2 FAMILY MEMBER"/>
    <property type="match status" value="1"/>
</dbReference>
<keyword evidence="2" id="KW-1185">Reference proteome</keyword>
<dbReference type="Proteomes" id="UP000230423">
    <property type="component" value="Unassembled WGS sequence"/>
</dbReference>
<dbReference type="GO" id="GO:0051879">
    <property type="term" value="F:Hsp90 protein binding"/>
    <property type="evidence" value="ECO:0007669"/>
    <property type="project" value="TreeGrafter"/>
</dbReference>
<dbReference type="InterPro" id="IPR051970">
    <property type="entry name" value="TEL2_Regulation"/>
</dbReference>
<protein>
    <submittedName>
        <fullName evidence="1">Uncharacterized protein</fullName>
    </submittedName>
</protein>
<dbReference type="GO" id="GO:0051083">
    <property type="term" value="P:'de novo' cotranslational protein folding"/>
    <property type="evidence" value="ECO:0007669"/>
    <property type="project" value="TreeGrafter"/>
</dbReference>
<reference evidence="1 2" key="1">
    <citation type="submission" date="2015-09" db="EMBL/GenBank/DDBJ databases">
        <title>Draft genome of the parasitic nematode Teladorsagia circumcincta isolate WARC Sus (inbred).</title>
        <authorList>
            <person name="Mitreva M."/>
        </authorList>
    </citation>
    <scope>NUCLEOTIDE SEQUENCE [LARGE SCALE GENOMIC DNA]</scope>
    <source>
        <strain evidence="1 2">S</strain>
    </source>
</reference>
<name>A0A2G9UHK7_TELCI</name>